<feature type="domain" description="HTH cro/C1-type" evidence="1">
    <location>
        <begin position="15"/>
        <end position="47"/>
    </location>
</feature>
<dbReference type="RefSeq" id="WP_167221971.1">
    <property type="nucleotide sequence ID" value="NZ_JAAQPH010000003.1"/>
</dbReference>
<evidence type="ECO:0000259" key="1">
    <source>
        <dbReference type="PROSITE" id="PS50943"/>
    </source>
</evidence>
<dbReference type="GO" id="GO:0003677">
    <property type="term" value="F:DNA binding"/>
    <property type="evidence" value="ECO:0007669"/>
    <property type="project" value="InterPro"/>
</dbReference>
<dbReference type="AlphaFoldDB" id="A0A967EV34"/>
<organism evidence="2 3">
    <name type="scientific">Pelagibius litoralis</name>
    <dbReference type="NCBI Taxonomy" id="374515"/>
    <lineage>
        <taxon>Bacteria</taxon>
        <taxon>Pseudomonadati</taxon>
        <taxon>Pseudomonadota</taxon>
        <taxon>Alphaproteobacteria</taxon>
        <taxon>Rhodospirillales</taxon>
        <taxon>Rhodovibrionaceae</taxon>
        <taxon>Pelagibius</taxon>
    </lineage>
</organism>
<dbReference type="SUPFAM" id="SSF47413">
    <property type="entry name" value="lambda repressor-like DNA-binding domains"/>
    <property type="match status" value="1"/>
</dbReference>
<dbReference type="Pfam" id="PF01381">
    <property type="entry name" value="HTH_3"/>
    <property type="match status" value="1"/>
</dbReference>
<reference evidence="2" key="1">
    <citation type="submission" date="2020-03" db="EMBL/GenBank/DDBJ databases">
        <title>Genome of Pelagibius litoralis DSM 21314T.</title>
        <authorList>
            <person name="Wang G."/>
        </authorList>
    </citation>
    <scope>NUCLEOTIDE SEQUENCE</scope>
    <source>
        <strain evidence="2">DSM 21314</strain>
    </source>
</reference>
<comment type="caution">
    <text evidence="2">The sequence shown here is derived from an EMBL/GenBank/DDBJ whole genome shotgun (WGS) entry which is preliminary data.</text>
</comment>
<dbReference type="CDD" id="cd00093">
    <property type="entry name" value="HTH_XRE"/>
    <property type="match status" value="1"/>
</dbReference>
<dbReference type="PROSITE" id="PS50943">
    <property type="entry name" value="HTH_CROC1"/>
    <property type="match status" value="1"/>
</dbReference>
<dbReference type="Proteomes" id="UP000761264">
    <property type="component" value="Unassembled WGS sequence"/>
</dbReference>
<proteinExistence type="predicted"/>
<evidence type="ECO:0000313" key="3">
    <source>
        <dbReference type="Proteomes" id="UP000761264"/>
    </source>
</evidence>
<evidence type="ECO:0000313" key="2">
    <source>
        <dbReference type="EMBL" id="NIA67922.1"/>
    </source>
</evidence>
<accession>A0A967EV34</accession>
<gene>
    <name evidence="2" type="ORF">HBA54_04890</name>
</gene>
<name>A0A967EV34_9PROT</name>
<dbReference type="InterPro" id="IPR001387">
    <property type="entry name" value="Cro/C1-type_HTH"/>
</dbReference>
<dbReference type="EMBL" id="JAAQPH010000003">
    <property type="protein sequence ID" value="NIA67922.1"/>
    <property type="molecule type" value="Genomic_DNA"/>
</dbReference>
<keyword evidence="3" id="KW-1185">Reference proteome</keyword>
<protein>
    <submittedName>
        <fullName evidence="2">Helix-turn-helix domain-containing protein</fullName>
    </submittedName>
</protein>
<sequence length="89" mass="9474">MNHSVAYTSITKAQVRAARGLLYWRQHDLAERAGISQRTVMKLERGNGPLSVQRGTLQGILRSFSDAGVSMVNQDGAIGVVFASAGGGE</sequence>
<dbReference type="Gene3D" id="1.10.260.40">
    <property type="entry name" value="lambda repressor-like DNA-binding domains"/>
    <property type="match status" value="1"/>
</dbReference>
<dbReference type="InterPro" id="IPR010982">
    <property type="entry name" value="Lambda_DNA-bd_dom_sf"/>
</dbReference>